<evidence type="ECO:0000256" key="1">
    <source>
        <dbReference type="SAM" id="MobiDB-lite"/>
    </source>
</evidence>
<name>A0A8R2B404_ACYPI</name>
<organism evidence="2 3">
    <name type="scientific">Acyrthosiphon pisum</name>
    <name type="common">Pea aphid</name>
    <dbReference type="NCBI Taxonomy" id="7029"/>
    <lineage>
        <taxon>Eukaryota</taxon>
        <taxon>Metazoa</taxon>
        <taxon>Ecdysozoa</taxon>
        <taxon>Arthropoda</taxon>
        <taxon>Hexapoda</taxon>
        <taxon>Insecta</taxon>
        <taxon>Pterygota</taxon>
        <taxon>Neoptera</taxon>
        <taxon>Paraneoptera</taxon>
        <taxon>Hemiptera</taxon>
        <taxon>Sternorrhyncha</taxon>
        <taxon>Aphidomorpha</taxon>
        <taxon>Aphidoidea</taxon>
        <taxon>Aphididae</taxon>
        <taxon>Macrosiphini</taxon>
        <taxon>Acyrthosiphon</taxon>
    </lineage>
</organism>
<evidence type="ECO:0000313" key="3">
    <source>
        <dbReference type="Proteomes" id="UP000007819"/>
    </source>
</evidence>
<feature type="compositionally biased region" description="Polar residues" evidence="1">
    <location>
        <begin position="328"/>
        <end position="354"/>
    </location>
</feature>
<dbReference type="OrthoDB" id="6720674at2759"/>
<dbReference type="RefSeq" id="XP_008180728.2">
    <property type="nucleotide sequence ID" value="XM_008182506.3"/>
</dbReference>
<evidence type="ECO:0000313" key="2">
    <source>
        <dbReference type="EnsemblMetazoa" id="XP_008180728.2"/>
    </source>
</evidence>
<dbReference type="EnsemblMetazoa" id="XM_008182506.3">
    <property type="protein sequence ID" value="XP_008180728.2"/>
    <property type="gene ID" value="LOC100159016"/>
</dbReference>
<reference evidence="3" key="1">
    <citation type="submission" date="2010-06" db="EMBL/GenBank/DDBJ databases">
        <authorList>
            <person name="Jiang H."/>
            <person name="Abraham K."/>
            <person name="Ali S."/>
            <person name="Alsbrooks S.L."/>
            <person name="Anim B.N."/>
            <person name="Anosike U.S."/>
            <person name="Attaway T."/>
            <person name="Bandaranaike D.P."/>
            <person name="Battles P.K."/>
            <person name="Bell S.N."/>
            <person name="Bell A.V."/>
            <person name="Beltran B."/>
            <person name="Bickham C."/>
            <person name="Bustamante Y."/>
            <person name="Caleb T."/>
            <person name="Canada A."/>
            <person name="Cardenas V."/>
            <person name="Carter K."/>
            <person name="Chacko J."/>
            <person name="Chandrabose M.N."/>
            <person name="Chavez D."/>
            <person name="Chavez A."/>
            <person name="Chen L."/>
            <person name="Chu H.-S."/>
            <person name="Claassen K.J."/>
            <person name="Cockrell R."/>
            <person name="Collins M."/>
            <person name="Cooper J.A."/>
            <person name="Cree A."/>
            <person name="Curry S.M."/>
            <person name="Da Y."/>
            <person name="Dao M.D."/>
            <person name="Das B."/>
            <person name="Davila M.-L."/>
            <person name="Davy-Carroll L."/>
            <person name="Denson S."/>
            <person name="Dinh H."/>
            <person name="Ebong V.E."/>
            <person name="Edwards J.R."/>
            <person name="Egan A."/>
            <person name="El-Daye J."/>
            <person name="Escobedo L."/>
            <person name="Fernandez S."/>
            <person name="Fernando P.R."/>
            <person name="Flagg N."/>
            <person name="Forbes L.D."/>
            <person name="Fowler R.G."/>
            <person name="Fu Q."/>
            <person name="Gabisi R.A."/>
            <person name="Ganer J."/>
            <person name="Garbino Pronczuk A."/>
            <person name="Garcia R.M."/>
            <person name="Garner T."/>
            <person name="Garrett T.E."/>
            <person name="Gonzalez D.A."/>
            <person name="Hamid H."/>
            <person name="Hawkins E.S."/>
            <person name="Hirani K."/>
            <person name="Hogues M.E."/>
            <person name="Hollins B."/>
            <person name="Hsiao C.-H."/>
            <person name="Jabil R."/>
            <person name="James M.L."/>
            <person name="Jhangiani S.N."/>
            <person name="Johnson B."/>
            <person name="Johnson Q."/>
            <person name="Joshi V."/>
            <person name="Kalu J.B."/>
            <person name="Kam C."/>
            <person name="Kashfia A."/>
            <person name="Keebler J."/>
            <person name="Kisamo H."/>
            <person name="Kovar C.L."/>
            <person name="Lago L.A."/>
            <person name="Lai C.-Y."/>
            <person name="Laidlaw J."/>
            <person name="Lara F."/>
            <person name="Le T.-K."/>
            <person name="Lee S.L."/>
            <person name="Legall F.H."/>
            <person name="Lemon S.J."/>
            <person name="Lewis L.R."/>
            <person name="Li B."/>
            <person name="Liu Y."/>
            <person name="Liu Y.-S."/>
            <person name="Lopez J."/>
            <person name="Lozado R.J."/>
            <person name="Lu J."/>
            <person name="Madu R.C."/>
            <person name="Maheshwari M."/>
            <person name="Maheshwari R."/>
            <person name="Malloy K."/>
            <person name="Martinez E."/>
            <person name="Mathew T."/>
            <person name="Mercado I.C."/>
            <person name="Mercado C."/>
            <person name="Meyer B."/>
            <person name="Montgomery K."/>
            <person name="Morgan M.B."/>
            <person name="Munidasa M."/>
            <person name="Nazareth L.V."/>
            <person name="Nelson J."/>
            <person name="Ng B.M."/>
            <person name="Nguyen N.B."/>
            <person name="Nguyen P.Q."/>
            <person name="Nguyen T."/>
            <person name="Obregon M."/>
            <person name="Okwuonu G.O."/>
            <person name="Onwere C.G."/>
            <person name="Orozco G."/>
            <person name="Parra A."/>
            <person name="Patel S."/>
            <person name="Patil S."/>
            <person name="Perez A."/>
            <person name="Perez Y."/>
            <person name="Pham C."/>
            <person name="Primus E.L."/>
            <person name="Pu L.-L."/>
            <person name="Puazo M."/>
            <person name="Qin X."/>
            <person name="Quiroz J.B."/>
            <person name="Reese J."/>
            <person name="Richards S."/>
            <person name="Rives C.M."/>
            <person name="Robberts R."/>
            <person name="Ruiz S.J."/>
            <person name="Ruiz M.J."/>
            <person name="Santibanez J."/>
            <person name="Schneider B.W."/>
            <person name="Sisson I."/>
            <person name="Smith M."/>
            <person name="Sodergren E."/>
            <person name="Song X.-Z."/>
            <person name="Song B.B."/>
            <person name="Summersgill H."/>
            <person name="Thelus R."/>
            <person name="Thornton R.D."/>
            <person name="Trejos Z.Y."/>
            <person name="Usmani K."/>
            <person name="Vattathil S."/>
            <person name="Villasana D."/>
            <person name="Walker D.L."/>
            <person name="Wang S."/>
            <person name="Wang K."/>
            <person name="White C.S."/>
            <person name="Williams A.C."/>
            <person name="Williamson J."/>
            <person name="Wilson K."/>
            <person name="Woghiren I.O."/>
            <person name="Woodworth J.R."/>
            <person name="Worley K.C."/>
            <person name="Wright R.A."/>
            <person name="Wu W."/>
            <person name="Young L."/>
            <person name="Zhang L."/>
            <person name="Zhang J."/>
            <person name="Zhu Y."/>
            <person name="Muzny D.M."/>
            <person name="Weinstock G."/>
            <person name="Gibbs R.A."/>
        </authorList>
    </citation>
    <scope>NUCLEOTIDE SEQUENCE [LARGE SCALE GENOMIC DNA]</scope>
    <source>
        <strain evidence="3">LSR1</strain>
    </source>
</reference>
<dbReference type="KEGG" id="api:100159016"/>
<evidence type="ECO:0008006" key="4">
    <source>
        <dbReference type="Google" id="ProtNLM"/>
    </source>
</evidence>
<feature type="region of interest" description="Disordered" evidence="1">
    <location>
        <begin position="322"/>
        <end position="354"/>
    </location>
</feature>
<protein>
    <recommendedName>
        <fullName evidence="4">BED-type domain-containing protein</fullName>
    </recommendedName>
</protein>
<dbReference type="AlphaFoldDB" id="A0A8R2B404"/>
<accession>A0A8R2B404</accession>
<reference evidence="2" key="2">
    <citation type="submission" date="2022-06" db="UniProtKB">
        <authorList>
            <consortium name="EnsemblMetazoa"/>
        </authorList>
    </citation>
    <scope>IDENTIFICATION</scope>
</reference>
<dbReference type="GeneID" id="100159016"/>
<proteinExistence type="predicted"/>
<keyword evidence="3" id="KW-1185">Reference proteome</keyword>
<dbReference type="Proteomes" id="UP000007819">
    <property type="component" value="Chromosome A1"/>
</dbReference>
<sequence length="354" mass="40616">MNMKMTGRRKHPVWTYFDEITMVGKSKRAVCKDCKLSIVALVERMIKHKIACTPLLNENKIFERKYSIYDPVENNSIATTNLWKDSSSDSNFEHVTKSTKYVPLSLPINQSDKQEFETCSRITNSEKNKLDGQVARMIYTTNSLKIIKPPEFKGMIEMLRPKYKIPNGSNIANKLQADAENQHFNWSQTSEDSYAEANDTNASGYEADSVLASMMHESMDDYHNQEPIVDVQEPQTWSSCRKYRGMQPVTSGDYSDDDGGGYSSRKIMRMSRPDAPSDEFNTFSDYVAERMRNLKADKALQLMARRDIEQVLFKYEMKLLEQKRDSQQHQQPDTEAATTSKSISPSPVSDLEQQ</sequence>